<keyword evidence="2" id="KW-1185">Reference proteome</keyword>
<gene>
    <name evidence="1" type="ORF">B0H17DRAFT_1092207</name>
</gene>
<accession>A0AAD7G3N8</accession>
<evidence type="ECO:0000313" key="1">
    <source>
        <dbReference type="EMBL" id="KAJ7664223.1"/>
    </source>
</evidence>
<dbReference type="EMBL" id="JARKIE010000225">
    <property type="protein sequence ID" value="KAJ7664223.1"/>
    <property type="molecule type" value="Genomic_DNA"/>
</dbReference>
<reference evidence="1" key="1">
    <citation type="submission" date="2023-03" db="EMBL/GenBank/DDBJ databases">
        <title>Massive genome expansion in bonnet fungi (Mycena s.s.) driven by repeated elements and novel gene families across ecological guilds.</title>
        <authorList>
            <consortium name="Lawrence Berkeley National Laboratory"/>
            <person name="Harder C.B."/>
            <person name="Miyauchi S."/>
            <person name="Viragh M."/>
            <person name="Kuo A."/>
            <person name="Thoen E."/>
            <person name="Andreopoulos B."/>
            <person name="Lu D."/>
            <person name="Skrede I."/>
            <person name="Drula E."/>
            <person name="Henrissat B."/>
            <person name="Morin E."/>
            <person name="Kohler A."/>
            <person name="Barry K."/>
            <person name="LaButti K."/>
            <person name="Morin E."/>
            <person name="Salamov A."/>
            <person name="Lipzen A."/>
            <person name="Mereny Z."/>
            <person name="Hegedus B."/>
            <person name="Baldrian P."/>
            <person name="Stursova M."/>
            <person name="Weitz H."/>
            <person name="Taylor A."/>
            <person name="Grigoriev I.V."/>
            <person name="Nagy L.G."/>
            <person name="Martin F."/>
            <person name="Kauserud H."/>
        </authorList>
    </citation>
    <scope>NUCLEOTIDE SEQUENCE</scope>
    <source>
        <strain evidence="1">CBHHK067</strain>
    </source>
</reference>
<comment type="caution">
    <text evidence="1">The sequence shown here is derived from an EMBL/GenBank/DDBJ whole genome shotgun (WGS) entry which is preliminary data.</text>
</comment>
<evidence type="ECO:0000313" key="2">
    <source>
        <dbReference type="Proteomes" id="UP001221757"/>
    </source>
</evidence>
<dbReference type="AlphaFoldDB" id="A0AAD7G3N8"/>
<protein>
    <submittedName>
        <fullName evidence="1">Uncharacterized protein</fullName>
    </submittedName>
</protein>
<organism evidence="1 2">
    <name type="scientific">Mycena rosella</name>
    <name type="common">Pink bonnet</name>
    <name type="synonym">Agaricus rosellus</name>
    <dbReference type="NCBI Taxonomy" id="1033263"/>
    <lineage>
        <taxon>Eukaryota</taxon>
        <taxon>Fungi</taxon>
        <taxon>Dikarya</taxon>
        <taxon>Basidiomycota</taxon>
        <taxon>Agaricomycotina</taxon>
        <taxon>Agaricomycetes</taxon>
        <taxon>Agaricomycetidae</taxon>
        <taxon>Agaricales</taxon>
        <taxon>Marasmiineae</taxon>
        <taxon>Mycenaceae</taxon>
        <taxon>Mycena</taxon>
    </lineage>
</organism>
<proteinExistence type="predicted"/>
<dbReference type="Proteomes" id="UP001221757">
    <property type="component" value="Unassembled WGS sequence"/>
</dbReference>
<sequence>MVPLSKLKFPRLSSLFVREPGGRLKVDATEGGGSYFLLDASERKKMQCIRNPRATPNNLEVALKRLSSVCSNIPFAAILGDAIGPLLDVTKQIEHVPSNAQGLAQLAARIDLLTPVVCELAKNRPDQGHVIAGALQREFKSIMKDLEDARANGKLKEFFSNTGDGSSLAEHNMTLVQMIANATLTTVHEIHKSLHDLERSKHPYDSSTPNIPQGRIEPADITGGFGAMGQGGGLIGGEGGEGEGPWVKMDPDGHQRIGNISGGAGGTGGTGIDIGGQGGTGKAPVIIRKKRELQRQVG</sequence>
<name>A0AAD7G3N8_MYCRO</name>